<proteinExistence type="predicted"/>
<evidence type="ECO:0000313" key="3">
    <source>
        <dbReference type="Proteomes" id="UP000032142"/>
    </source>
</evidence>
<feature type="region of interest" description="Disordered" evidence="1">
    <location>
        <begin position="1"/>
        <end position="22"/>
    </location>
</feature>
<gene>
    <name evidence="2" type="ORF">F383_34599</name>
</gene>
<organism evidence="2 3">
    <name type="scientific">Gossypium arboreum</name>
    <name type="common">Tree cotton</name>
    <name type="synonym">Gossypium nanking</name>
    <dbReference type="NCBI Taxonomy" id="29729"/>
    <lineage>
        <taxon>Eukaryota</taxon>
        <taxon>Viridiplantae</taxon>
        <taxon>Streptophyta</taxon>
        <taxon>Embryophyta</taxon>
        <taxon>Tracheophyta</taxon>
        <taxon>Spermatophyta</taxon>
        <taxon>Magnoliopsida</taxon>
        <taxon>eudicotyledons</taxon>
        <taxon>Gunneridae</taxon>
        <taxon>Pentapetalae</taxon>
        <taxon>rosids</taxon>
        <taxon>malvids</taxon>
        <taxon>Malvales</taxon>
        <taxon>Malvaceae</taxon>
        <taxon>Malvoideae</taxon>
        <taxon>Gossypium</taxon>
    </lineage>
</organism>
<evidence type="ECO:0000313" key="2">
    <source>
        <dbReference type="EMBL" id="KHG27263.1"/>
    </source>
</evidence>
<accession>A0A0B0PLE1</accession>
<name>A0A0B0PLE1_GOSAR</name>
<dbReference type="AlphaFoldDB" id="A0A0B0PLE1"/>
<keyword evidence="3" id="KW-1185">Reference proteome</keyword>
<evidence type="ECO:0000256" key="1">
    <source>
        <dbReference type="SAM" id="MobiDB-lite"/>
    </source>
</evidence>
<protein>
    <submittedName>
        <fullName evidence="2">Uncharacterized protein</fullName>
    </submittedName>
</protein>
<dbReference type="EMBL" id="KN440475">
    <property type="protein sequence ID" value="KHG27263.1"/>
    <property type="molecule type" value="Genomic_DNA"/>
</dbReference>
<sequence>MGQSTKSTRPGPPHTSISHGHVNLASLSTGVLHERVLAEPKLSSI</sequence>
<dbReference type="Proteomes" id="UP000032142">
    <property type="component" value="Unassembled WGS sequence"/>
</dbReference>
<reference evidence="3" key="1">
    <citation type="submission" date="2014-09" db="EMBL/GenBank/DDBJ databases">
        <authorList>
            <person name="Mudge J."/>
            <person name="Ramaraj T."/>
            <person name="Lindquist I.E."/>
            <person name="Bharti A.K."/>
            <person name="Sundararajan A."/>
            <person name="Cameron C.T."/>
            <person name="Woodward J.E."/>
            <person name="May G.D."/>
            <person name="Brubaker C."/>
            <person name="Broadhvest J."/>
            <person name="Wilkins T.A."/>
        </authorList>
    </citation>
    <scope>NUCLEOTIDE SEQUENCE</scope>
    <source>
        <strain evidence="3">cv. AKA8401</strain>
    </source>
</reference>